<dbReference type="RefSeq" id="WP_091773912.1">
    <property type="nucleotide sequence ID" value="NZ_FOES01000021.1"/>
</dbReference>
<evidence type="ECO:0000313" key="2">
    <source>
        <dbReference type="Proteomes" id="UP000199427"/>
    </source>
</evidence>
<dbReference type="CDD" id="cd00586">
    <property type="entry name" value="4HBT"/>
    <property type="match status" value="1"/>
</dbReference>
<name>A0A1H9HVR8_9BACI</name>
<dbReference type="Pfam" id="PF13279">
    <property type="entry name" value="4HBT_2"/>
    <property type="match status" value="1"/>
</dbReference>
<protein>
    <submittedName>
        <fullName evidence="1">Acyl-CoA thioester hydrolase</fullName>
    </submittedName>
</protein>
<accession>A0A1H9HVR8</accession>
<evidence type="ECO:0000313" key="1">
    <source>
        <dbReference type="EMBL" id="SEQ66357.1"/>
    </source>
</evidence>
<keyword evidence="1" id="KW-0378">Hydrolase</keyword>
<dbReference type="InterPro" id="IPR050563">
    <property type="entry name" value="4-hydroxybenzoyl-CoA_TE"/>
</dbReference>
<dbReference type="Gene3D" id="3.10.129.10">
    <property type="entry name" value="Hotdog Thioesterase"/>
    <property type="match status" value="1"/>
</dbReference>
<dbReference type="STRING" id="571933.SAMN05216362_12130"/>
<organism evidence="1 2">
    <name type="scientific">Piscibacillus halophilus</name>
    <dbReference type="NCBI Taxonomy" id="571933"/>
    <lineage>
        <taxon>Bacteria</taxon>
        <taxon>Bacillati</taxon>
        <taxon>Bacillota</taxon>
        <taxon>Bacilli</taxon>
        <taxon>Bacillales</taxon>
        <taxon>Bacillaceae</taxon>
        <taxon>Piscibacillus</taxon>
    </lineage>
</organism>
<dbReference type="AlphaFoldDB" id="A0A1H9HVR8"/>
<dbReference type="PANTHER" id="PTHR31793">
    <property type="entry name" value="4-HYDROXYBENZOYL-COA THIOESTERASE FAMILY MEMBER"/>
    <property type="match status" value="1"/>
</dbReference>
<dbReference type="InterPro" id="IPR029069">
    <property type="entry name" value="HotDog_dom_sf"/>
</dbReference>
<dbReference type="Proteomes" id="UP000199427">
    <property type="component" value="Unassembled WGS sequence"/>
</dbReference>
<dbReference type="GO" id="GO:0047617">
    <property type="term" value="F:fatty acyl-CoA hydrolase activity"/>
    <property type="evidence" value="ECO:0007669"/>
    <property type="project" value="TreeGrafter"/>
</dbReference>
<dbReference type="EMBL" id="FOES01000021">
    <property type="protein sequence ID" value="SEQ66357.1"/>
    <property type="molecule type" value="Genomic_DNA"/>
</dbReference>
<keyword evidence="2" id="KW-1185">Reference proteome</keyword>
<sequence length="156" mass="18345">MNTPFQYKDSVKEQWVDYNGHMNDAAYAEVFSHAVDALMNYFGITEDVIHEQKYTIFTLETHLCYLQEVHQGEPITVEWQLLDHDAKRLHVFFKMKNSNGDLVATSEQMLMGMDQHLGKPSPFLPFIQEKIDRIWNEHEHLEQPKQAGRVIGIRRK</sequence>
<dbReference type="SUPFAM" id="SSF54637">
    <property type="entry name" value="Thioesterase/thiol ester dehydrase-isomerase"/>
    <property type="match status" value="1"/>
</dbReference>
<proteinExistence type="predicted"/>
<dbReference type="OrthoDB" id="6117985at2"/>
<reference evidence="1 2" key="1">
    <citation type="submission" date="2016-10" db="EMBL/GenBank/DDBJ databases">
        <authorList>
            <person name="de Groot N.N."/>
        </authorList>
    </citation>
    <scope>NUCLEOTIDE SEQUENCE [LARGE SCALE GENOMIC DNA]</scope>
    <source>
        <strain evidence="1 2">DSM 21633</strain>
    </source>
</reference>
<dbReference type="PANTHER" id="PTHR31793:SF2">
    <property type="entry name" value="BLR1345 PROTEIN"/>
    <property type="match status" value="1"/>
</dbReference>
<gene>
    <name evidence="1" type="ORF">SAMN05216362_12130</name>
</gene>